<feature type="region of interest" description="Disordered" evidence="1">
    <location>
        <begin position="195"/>
        <end position="241"/>
    </location>
</feature>
<dbReference type="Proteomes" id="UP000680588">
    <property type="component" value="Chromosome"/>
</dbReference>
<organism evidence="4 5">
    <name type="scientific">Arthrobacter sunyaminii</name>
    <dbReference type="NCBI Taxonomy" id="2816859"/>
    <lineage>
        <taxon>Bacteria</taxon>
        <taxon>Bacillati</taxon>
        <taxon>Actinomycetota</taxon>
        <taxon>Actinomycetes</taxon>
        <taxon>Micrococcales</taxon>
        <taxon>Micrococcaceae</taxon>
        <taxon>Arthrobacter</taxon>
    </lineage>
</organism>
<dbReference type="InterPro" id="IPR058407">
    <property type="entry name" value="DUF8094"/>
</dbReference>
<keyword evidence="2" id="KW-0472">Membrane</keyword>
<dbReference type="EMBL" id="CP076456">
    <property type="protein sequence ID" value="QWQ35343.1"/>
    <property type="molecule type" value="Genomic_DNA"/>
</dbReference>
<sequence>MRNKFAVPLIVIGVLLMLIGIGQRTVWAPPSTVTAAAPSQDQEAPLTVISSDVLTQHSDGVDVTVSADGPFLMAVGRADDVDAWVGDASVLRIGADGESLTSEVTDGTDTVPNPAGSDLWVSEQEIEDELTFGWEPPAAGDWQILLATDGTAAAPSAVSVTFANDDSTPFAVPLIVLGALVAVLGLALTFMTGRGNSGRRSGGNGPSSSEPAKQATPSGAHPATGGTGDPAVVPAKDSKAGPAGSTQAFGILPALRRRGPAAALGTVIAAGLSFGAPAAALAALPLTASPAAESTSPAAESGSEATPPVVLDSQLERILSEVASTVTEADAAKDAKLLATRAAGSAASLREANYATAAKVPETDAPEPVVAEPLMTDLIMGGTEFPRSIVAVTQGPDNEVPQALLLVQESARQNYKLVSAIKMLPGTTFPKRPANGTGVNPAPAGSADGLDIAPQAAVDGLADALTNPEGANKDTFAANTFAEAVTKFQKTVLSSPDNEFADITFKHTSVPADTRALRTADGGAIVFGYMDSSYASVPREVGDSINLEGTVYEKLTGETSTEAGIDVKYGEGVMLYVPPAGSTDQIQVIGAVQELLSATLK</sequence>
<gene>
    <name evidence="4" type="ORF">KG104_12735</name>
</gene>
<evidence type="ECO:0000256" key="2">
    <source>
        <dbReference type="SAM" id="Phobius"/>
    </source>
</evidence>
<dbReference type="KEGG" id="asun:KG104_12735"/>
<feature type="transmembrane region" description="Helical" evidence="2">
    <location>
        <begin position="261"/>
        <end position="284"/>
    </location>
</feature>
<dbReference type="Pfam" id="PF26366">
    <property type="entry name" value="DUF8094"/>
    <property type="match status" value="1"/>
</dbReference>
<keyword evidence="2" id="KW-1133">Transmembrane helix</keyword>
<protein>
    <recommendedName>
        <fullName evidence="3">DUF8094 domain-containing protein</fullName>
    </recommendedName>
</protein>
<feature type="domain" description="DUF8094" evidence="3">
    <location>
        <begin position="308"/>
        <end position="598"/>
    </location>
</feature>
<evidence type="ECO:0000313" key="5">
    <source>
        <dbReference type="Proteomes" id="UP000680588"/>
    </source>
</evidence>
<dbReference type="AlphaFoldDB" id="A0A975PDG6"/>
<name>A0A975PDG6_9MICC</name>
<evidence type="ECO:0000313" key="4">
    <source>
        <dbReference type="EMBL" id="QWQ35343.1"/>
    </source>
</evidence>
<keyword evidence="2" id="KW-0812">Transmembrane</keyword>
<evidence type="ECO:0000259" key="3">
    <source>
        <dbReference type="Pfam" id="PF26366"/>
    </source>
</evidence>
<accession>A0A975PDG6</accession>
<keyword evidence="5" id="KW-1185">Reference proteome</keyword>
<proteinExistence type="predicted"/>
<evidence type="ECO:0000256" key="1">
    <source>
        <dbReference type="SAM" id="MobiDB-lite"/>
    </source>
</evidence>
<reference evidence="4" key="1">
    <citation type="submission" date="2021-06" db="EMBL/GenBank/DDBJ databases">
        <title>Novel species in genus Arthrobacter.</title>
        <authorList>
            <person name="Zhang G."/>
        </authorList>
    </citation>
    <scope>NUCLEOTIDE SEQUENCE</scope>
    <source>
        <strain evidence="4">Zg-ZUI122</strain>
    </source>
</reference>
<feature type="transmembrane region" description="Helical" evidence="2">
    <location>
        <begin position="170"/>
        <end position="191"/>
    </location>
</feature>
<dbReference type="RefSeq" id="WP_207348027.1">
    <property type="nucleotide sequence ID" value="NZ_CP076456.1"/>
</dbReference>